<evidence type="ECO:0000256" key="3">
    <source>
        <dbReference type="ARBA" id="ARBA00022692"/>
    </source>
</evidence>
<accession>A0A3N0GNR7</accession>
<keyword evidence="3 6" id="KW-0812">Transmembrane</keyword>
<name>A0A3N0GNR7_9ACTN</name>
<evidence type="ECO:0000256" key="6">
    <source>
        <dbReference type="SAM" id="Phobius"/>
    </source>
</evidence>
<feature type="transmembrane region" description="Helical" evidence="6">
    <location>
        <begin position="440"/>
        <end position="459"/>
    </location>
</feature>
<dbReference type="SMART" id="SM00327">
    <property type="entry name" value="VWA"/>
    <property type="match status" value="1"/>
</dbReference>
<dbReference type="RefSeq" id="WP_123223532.1">
    <property type="nucleotide sequence ID" value="NZ_RJSF01000040.1"/>
</dbReference>
<keyword evidence="4 6" id="KW-1133">Transmembrane helix</keyword>
<dbReference type="CDD" id="cd00198">
    <property type="entry name" value="vWFA"/>
    <property type="match status" value="1"/>
</dbReference>
<dbReference type="Pfam" id="PF13519">
    <property type="entry name" value="VWA_2"/>
    <property type="match status" value="1"/>
</dbReference>
<feature type="domain" description="VWFA" evidence="8">
    <location>
        <begin position="86"/>
        <end position="255"/>
    </location>
</feature>
<dbReference type="Gene3D" id="3.40.50.410">
    <property type="entry name" value="von Willebrand factor, type A domain"/>
    <property type="match status" value="1"/>
</dbReference>
<protein>
    <submittedName>
        <fullName evidence="9">VWA domain-containing protein</fullName>
    </submittedName>
</protein>
<sequence length="643" mass="66782">MSTGLRRLAVLCLVAFGLLSVLVGPAQAADDASIDHAEHSNGQLKLLVSVPGDAVVDLGSVSVTIDGKKVDATAENASSNSDIQRTTVLAIDTSDSMNGARIDAAKAAASTYLDTVPANVAVGLVTFDNDVVVRQPPTLDHNAVRTVLGGLTLKHNTALYQGVQAAITATGTAGQRQVLVLSDGKDNTKAPLQPVIDAIKAAKIKVDVVALDQGAAAPQPLADMASASGGQVISANSDALAAAFNSEAAALVRQILVTATVPKTQRATEGTVAVSLDSGDATHTASAFIEVASKQDLSGDPFAAKPAASSNLQIPQAAMYGALAAIAVGVIGLVAALAGGGKADDRPTIDQQLQLYSASEEGARVSRAKIKQQSSVSITDQAKQAAEKALASNAGIEARIAGRLEGAGMALKSSEWLLLHLGIAFAAGIFGLLLSGGSPIAAVLFLLFGLIGPWVFLGLKRSRRLKAFDSSLPDTLQLMSGSLSAGLSLAQSLDTIVREGQEPMTSEFKRVIVESRLGVGLEDALEGVAARMQSVDFKWVVMAIRIQREVGGNLAELLNNVAGTLREREFLRRHVRALSAEGRLSAWILGGLPPAFLAYLTLTKPDYVHPMYTTPVGWVMLSGMAVLLTIGIFWMVKVAKVEV</sequence>
<feature type="transmembrane region" description="Helical" evidence="6">
    <location>
        <begin position="317"/>
        <end position="338"/>
    </location>
</feature>
<dbReference type="PANTHER" id="PTHR35007">
    <property type="entry name" value="INTEGRAL MEMBRANE PROTEIN-RELATED"/>
    <property type="match status" value="1"/>
</dbReference>
<evidence type="ECO:0000313" key="9">
    <source>
        <dbReference type="EMBL" id="RNM14125.1"/>
    </source>
</evidence>
<evidence type="ECO:0000256" key="4">
    <source>
        <dbReference type="ARBA" id="ARBA00022989"/>
    </source>
</evidence>
<dbReference type="InterPro" id="IPR002035">
    <property type="entry name" value="VWF_A"/>
</dbReference>
<feature type="signal peptide" evidence="7">
    <location>
        <begin position="1"/>
        <end position="28"/>
    </location>
</feature>
<dbReference type="InterPro" id="IPR036465">
    <property type="entry name" value="vWFA_dom_sf"/>
</dbReference>
<keyword evidence="2" id="KW-1003">Cell membrane</keyword>
<feature type="transmembrane region" description="Helical" evidence="6">
    <location>
        <begin position="416"/>
        <end position="434"/>
    </location>
</feature>
<keyword evidence="10" id="KW-1185">Reference proteome</keyword>
<dbReference type="GO" id="GO:0005886">
    <property type="term" value="C:plasma membrane"/>
    <property type="evidence" value="ECO:0007669"/>
    <property type="project" value="UniProtKB-SubCell"/>
</dbReference>
<evidence type="ECO:0000256" key="2">
    <source>
        <dbReference type="ARBA" id="ARBA00022475"/>
    </source>
</evidence>
<keyword evidence="7" id="KW-0732">Signal</keyword>
<feature type="transmembrane region" description="Helical" evidence="6">
    <location>
        <begin position="584"/>
        <end position="603"/>
    </location>
</feature>
<dbReference type="InterPro" id="IPR018076">
    <property type="entry name" value="T2SS_GspF_dom"/>
</dbReference>
<comment type="subcellular location">
    <subcellularLocation>
        <location evidence="1">Cell membrane</location>
        <topology evidence="1">Multi-pass membrane protein</topology>
    </subcellularLocation>
</comment>
<feature type="chain" id="PRO_5018296886" evidence="7">
    <location>
        <begin position="29"/>
        <end position="643"/>
    </location>
</feature>
<evidence type="ECO:0000313" key="10">
    <source>
        <dbReference type="Proteomes" id="UP000279994"/>
    </source>
</evidence>
<dbReference type="SUPFAM" id="SSF53300">
    <property type="entry name" value="vWA-like"/>
    <property type="match status" value="1"/>
</dbReference>
<evidence type="ECO:0000256" key="7">
    <source>
        <dbReference type="SAM" id="SignalP"/>
    </source>
</evidence>
<comment type="caution">
    <text evidence="9">The sequence shown here is derived from an EMBL/GenBank/DDBJ whole genome shotgun (WGS) entry which is preliminary data.</text>
</comment>
<dbReference type="EMBL" id="RJSF01000040">
    <property type="protein sequence ID" value="RNM14125.1"/>
    <property type="molecule type" value="Genomic_DNA"/>
</dbReference>
<dbReference type="AlphaFoldDB" id="A0A3N0GNR7"/>
<dbReference type="InterPro" id="IPR042094">
    <property type="entry name" value="T2SS_GspF_sf"/>
</dbReference>
<evidence type="ECO:0000256" key="1">
    <source>
        <dbReference type="ARBA" id="ARBA00004651"/>
    </source>
</evidence>
<dbReference type="PROSITE" id="PS50234">
    <property type="entry name" value="VWFA"/>
    <property type="match status" value="1"/>
</dbReference>
<keyword evidence="5 6" id="KW-0472">Membrane</keyword>
<proteinExistence type="predicted"/>
<dbReference type="Gene3D" id="1.20.81.30">
    <property type="entry name" value="Type II secretion system (T2SS), domain F"/>
    <property type="match status" value="1"/>
</dbReference>
<dbReference type="PANTHER" id="PTHR35007:SF1">
    <property type="entry name" value="PILUS ASSEMBLY PROTEIN"/>
    <property type="match status" value="1"/>
</dbReference>
<evidence type="ECO:0000259" key="8">
    <source>
        <dbReference type="PROSITE" id="PS50234"/>
    </source>
</evidence>
<dbReference type="OrthoDB" id="597333at2"/>
<evidence type="ECO:0000256" key="5">
    <source>
        <dbReference type="ARBA" id="ARBA00023136"/>
    </source>
</evidence>
<feature type="transmembrane region" description="Helical" evidence="6">
    <location>
        <begin position="615"/>
        <end position="636"/>
    </location>
</feature>
<gene>
    <name evidence="9" type="ORF">EFL26_14450</name>
</gene>
<dbReference type="Proteomes" id="UP000279994">
    <property type="component" value="Unassembled WGS sequence"/>
</dbReference>
<dbReference type="Pfam" id="PF00482">
    <property type="entry name" value="T2SSF"/>
    <property type="match status" value="1"/>
</dbReference>
<organism evidence="9 10">
    <name type="scientific">Nocardioides pocheonensis</name>
    <dbReference type="NCBI Taxonomy" id="661485"/>
    <lineage>
        <taxon>Bacteria</taxon>
        <taxon>Bacillati</taxon>
        <taxon>Actinomycetota</taxon>
        <taxon>Actinomycetes</taxon>
        <taxon>Propionibacteriales</taxon>
        <taxon>Nocardioidaceae</taxon>
        <taxon>Nocardioides</taxon>
    </lineage>
</organism>
<reference evidence="9 10" key="1">
    <citation type="submission" date="2018-11" db="EMBL/GenBank/DDBJ databases">
        <authorList>
            <person name="Li F."/>
        </authorList>
    </citation>
    <scope>NUCLEOTIDE SEQUENCE [LARGE SCALE GENOMIC DNA]</scope>
    <source>
        <strain evidence="9 10">Gsoil 818</strain>
    </source>
</reference>